<feature type="region of interest" description="Disordered" evidence="1">
    <location>
        <begin position="1"/>
        <end position="75"/>
    </location>
</feature>
<feature type="compositionally biased region" description="Basic and acidic residues" evidence="1">
    <location>
        <begin position="47"/>
        <end position="65"/>
    </location>
</feature>
<comment type="caution">
    <text evidence="2">The sequence shown here is derived from an EMBL/GenBank/DDBJ whole genome shotgun (WGS) entry which is preliminary data.</text>
</comment>
<keyword evidence="3" id="KW-1185">Reference proteome</keyword>
<evidence type="ECO:0000256" key="1">
    <source>
        <dbReference type="SAM" id="MobiDB-lite"/>
    </source>
</evidence>
<dbReference type="Proteomes" id="UP000236520">
    <property type="component" value="Unassembled WGS sequence"/>
</dbReference>
<sequence>MKGGTAHTSAPHLTERSGPFEPPAGDVGSGGPLPPAGDSDSAPPPAADRDRERFPDAPDRRDRTVRGVHRPPVTW</sequence>
<dbReference type="RefSeq" id="WP_102936209.1">
    <property type="nucleotide sequence ID" value="NZ_LJIW01000002.1"/>
</dbReference>
<evidence type="ECO:0000313" key="3">
    <source>
        <dbReference type="Proteomes" id="UP000236520"/>
    </source>
</evidence>
<organism evidence="2 3">
    <name type="scientific">Streptomyces malaysiensis</name>
    <dbReference type="NCBI Taxonomy" id="92644"/>
    <lineage>
        <taxon>Bacteria</taxon>
        <taxon>Bacillati</taxon>
        <taxon>Actinomycetota</taxon>
        <taxon>Actinomycetes</taxon>
        <taxon>Kitasatosporales</taxon>
        <taxon>Streptomycetaceae</taxon>
        <taxon>Streptomyces</taxon>
        <taxon>Streptomyces violaceusniger group</taxon>
    </lineage>
</organism>
<dbReference type="AlphaFoldDB" id="A0A2J7YR26"/>
<proteinExistence type="predicted"/>
<evidence type="ECO:0000313" key="2">
    <source>
        <dbReference type="EMBL" id="PNG90474.1"/>
    </source>
</evidence>
<dbReference type="EMBL" id="LJIW01000002">
    <property type="protein sequence ID" value="PNG90474.1"/>
    <property type="molecule type" value="Genomic_DNA"/>
</dbReference>
<name>A0A2J7YR26_STRMQ</name>
<protein>
    <submittedName>
        <fullName evidence="2">Uncharacterized protein</fullName>
    </submittedName>
</protein>
<accession>A0A2J7YR26</accession>
<reference evidence="2 3" key="1">
    <citation type="submission" date="2015-09" db="EMBL/GenBank/DDBJ databases">
        <title>Genome sequence, genome mining and natural product profiling of a biocontrol bacterium Streptomyces malaysiensis F913.</title>
        <authorList>
            <person name="Xu Y."/>
            <person name="Wei J."/>
            <person name="Xie J."/>
            <person name="Li T."/>
            <person name="Zhou Z."/>
        </authorList>
    </citation>
    <scope>NUCLEOTIDE SEQUENCE [LARGE SCALE GENOMIC DNA]</scope>
    <source>
        <strain evidence="2 3">F913</strain>
    </source>
</reference>
<gene>
    <name evidence="2" type="ORF">SMF913_25939</name>
</gene>